<dbReference type="PaxDb" id="2850-Phatr46110"/>
<keyword evidence="3 5" id="KW-0328">Glycosyltransferase</keyword>
<comment type="subcellular location">
    <subcellularLocation>
        <location evidence="5">Golgi apparatus</location>
        <location evidence="5">Golgi stack membrane</location>
        <topology evidence="5">Single-pass type II membrane protein</topology>
    </subcellularLocation>
</comment>
<feature type="domain" description="Fucosyltransferase C-terminal" evidence="6">
    <location>
        <begin position="332"/>
        <end position="490"/>
    </location>
</feature>
<evidence type="ECO:0000256" key="1">
    <source>
        <dbReference type="ARBA" id="ARBA00004922"/>
    </source>
</evidence>
<organism evidence="7 8">
    <name type="scientific">Phaeodactylum tricornutum (strain CCAP 1055/1)</name>
    <dbReference type="NCBI Taxonomy" id="556484"/>
    <lineage>
        <taxon>Eukaryota</taxon>
        <taxon>Sar</taxon>
        <taxon>Stramenopiles</taxon>
        <taxon>Ochrophyta</taxon>
        <taxon>Bacillariophyta</taxon>
        <taxon>Bacillariophyceae</taxon>
        <taxon>Bacillariophycidae</taxon>
        <taxon>Naviculales</taxon>
        <taxon>Phaeodactylaceae</taxon>
        <taxon>Phaeodactylum</taxon>
    </lineage>
</organism>
<dbReference type="eggNOG" id="KOG2619">
    <property type="taxonomic scope" value="Eukaryota"/>
</dbReference>
<dbReference type="GO" id="GO:0046920">
    <property type="term" value="F:alpha-(1-&gt;3)-fucosyltransferase activity"/>
    <property type="evidence" value="ECO:0007669"/>
    <property type="project" value="TreeGrafter"/>
</dbReference>
<evidence type="ECO:0000259" key="6">
    <source>
        <dbReference type="Pfam" id="PF00852"/>
    </source>
</evidence>
<evidence type="ECO:0000256" key="5">
    <source>
        <dbReference type="RuleBase" id="RU003832"/>
    </source>
</evidence>
<dbReference type="InParanoid" id="B7G035"/>
<dbReference type="InterPro" id="IPR038577">
    <property type="entry name" value="GT10-like_C_sf"/>
</dbReference>
<reference evidence="8" key="2">
    <citation type="submission" date="2008-08" db="EMBL/GenBank/DDBJ databases">
        <authorList>
            <consortium name="Diatom Consortium"/>
            <person name="Grigoriev I."/>
            <person name="Grimwood J."/>
            <person name="Kuo A."/>
            <person name="Otillar R.P."/>
            <person name="Salamov A."/>
            <person name="Detter J.C."/>
            <person name="Lindquist E."/>
            <person name="Shapiro H."/>
            <person name="Lucas S."/>
            <person name="Glavina del Rio T."/>
            <person name="Pitluck S."/>
            <person name="Rokhsar D."/>
            <person name="Bowler C."/>
        </authorList>
    </citation>
    <scope>GENOME REANNOTATION</scope>
    <source>
        <strain evidence="8">CCAP 1055/1</strain>
    </source>
</reference>
<dbReference type="HOGENOM" id="CLU_432454_0_0_1"/>
<keyword evidence="5" id="KW-0472">Membrane</keyword>
<evidence type="ECO:0000313" key="8">
    <source>
        <dbReference type="Proteomes" id="UP000000759"/>
    </source>
</evidence>
<dbReference type="OrthoDB" id="43306at2759"/>
<name>B7G035_PHATC</name>
<dbReference type="PANTHER" id="PTHR11929:SF194">
    <property type="entry name" value="ALPHA-(1,3)-FUCOSYLTRANSFERASE 10"/>
    <property type="match status" value="1"/>
</dbReference>
<keyword evidence="8" id="KW-1185">Reference proteome</keyword>
<dbReference type="Gene3D" id="3.40.50.11660">
    <property type="entry name" value="Glycosyl transferase family 10, C-terminal domain"/>
    <property type="match status" value="1"/>
</dbReference>
<keyword evidence="4 5" id="KW-0808">Transferase</keyword>
<evidence type="ECO:0000256" key="2">
    <source>
        <dbReference type="ARBA" id="ARBA00008919"/>
    </source>
</evidence>
<accession>B7G035</accession>
<keyword evidence="5" id="KW-0812">Transmembrane</keyword>
<dbReference type="EMBL" id="CM000612">
    <property type="protein sequence ID" value="EEC48018.1"/>
    <property type="molecule type" value="Genomic_DNA"/>
</dbReference>
<comment type="pathway">
    <text evidence="1">Protein modification; protein glycosylation.</text>
</comment>
<reference evidence="7 8" key="1">
    <citation type="journal article" date="2008" name="Nature">
        <title>The Phaeodactylum genome reveals the evolutionary history of diatom genomes.</title>
        <authorList>
            <person name="Bowler C."/>
            <person name="Allen A.E."/>
            <person name="Badger J.H."/>
            <person name="Grimwood J."/>
            <person name="Jabbari K."/>
            <person name="Kuo A."/>
            <person name="Maheswari U."/>
            <person name="Martens C."/>
            <person name="Maumus F."/>
            <person name="Otillar R.P."/>
            <person name="Rayko E."/>
            <person name="Salamov A."/>
            <person name="Vandepoele K."/>
            <person name="Beszteri B."/>
            <person name="Gruber A."/>
            <person name="Heijde M."/>
            <person name="Katinka M."/>
            <person name="Mock T."/>
            <person name="Valentin K."/>
            <person name="Verret F."/>
            <person name="Berges J.A."/>
            <person name="Brownlee C."/>
            <person name="Cadoret J.P."/>
            <person name="Chiovitti A."/>
            <person name="Choi C.J."/>
            <person name="Coesel S."/>
            <person name="De Martino A."/>
            <person name="Detter J.C."/>
            <person name="Durkin C."/>
            <person name="Falciatore A."/>
            <person name="Fournet J."/>
            <person name="Haruta M."/>
            <person name="Huysman M.J."/>
            <person name="Jenkins B.D."/>
            <person name="Jiroutova K."/>
            <person name="Jorgensen R.E."/>
            <person name="Joubert Y."/>
            <person name="Kaplan A."/>
            <person name="Kroger N."/>
            <person name="Kroth P.G."/>
            <person name="La Roche J."/>
            <person name="Lindquist E."/>
            <person name="Lommer M."/>
            <person name="Martin-Jezequel V."/>
            <person name="Lopez P.J."/>
            <person name="Lucas S."/>
            <person name="Mangogna M."/>
            <person name="McGinnis K."/>
            <person name="Medlin L.K."/>
            <person name="Montsant A."/>
            <person name="Oudot-Le Secq M.P."/>
            <person name="Napoli C."/>
            <person name="Obornik M."/>
            <person name="Parker M.S."/>
            <person name="Petit J.L."/>
            <person name="Porcel B.M."/>
            <person name="Poulsen N."/>
            <person name="Robison M."/>
            <person name="Rychlewski L."/>
            <person name="Rynearson T.A."/>
            <person name="Schmutz J."/>
            <person name="Shapiro H."/>
            <person name="Siaut M."/>
            <person name="Stanley M."/>
            <person name="Sussman M.R."/>
            <person name="Taylor A.R."/>
            <person name="Vardi A."/>
            <person name="von Dassow P."/>
            <person name="Vyverman W."/>
            <person name="Willis A."/>
            <person name="Wyrwicz L.S."/>
            <person name="Rokhsar D.S."/>
            <person name="Weissenbach J."/>
            <person name="Armbrust E.V."/>
            <person name="Green B.R."/>
            <person name="Van de Peer Y."/>
            <person name="Grigoriev I.V."/>
        </authorList>
    </citation>
    <scope>NUCLEOTIDE SEQUENCE [LARGE SCALE GENOMIC DNA]</scope>
    <source>
        <strain evidence="7 8">CCAP 1055/1</strain>
    </source>
</reference>
<dbReference type="UniPathway" id="UPA00378"/>
<dbReference type="InterPro" id="IPR055270">
    <property type="entry name" value="Glyco_tran_10_C"/>
</dbReference>
<protein>
    <recommendedName>
        <fullName evidence="5">Fucosyltransferase</fullName>
        <ecNumber evidence="5">2.4.1.-</ecNumber>
    </recommendedName>
</protein>
<evidence type="ECO:0000313" key="7">
    <source>
        <dbReference type="EMBL" id="EEC48018.1"/>
    </source>
</evidence>
<dbReference type="InterPro" id="IPR001503">
    <property type="entry name" value="Glyco_trans_10"/>
</dbReference>
<evidence type="ECO:0000256" key="4">
    <source>
        <dbReference type="ARBA" id="ARBA00022679"/>
    </source>
</evidence>
<dbReference type="Proteomes" id="UP000000759">
    <property type="component" value="Chromosome 9"/>
</dbReference>
<dbReference type="AlphaFoldDB" id="B7G035"/>
<gene>
    <name evidence="7" type="ORF">PHATRDRAFT_46110</name>
</gene>
<dbReference type="GO" id="GO:0032580">
    <property type="term" value="C:Golgi cisterna membrane"/>
    <property type="evidence" value="ECO:0007669"/>
    <property type="project" value="UniProtKB-SubCell"/>
</dbReference>
<dbReference type="RefSeq" id="XP_002180610.1">
    <property type="nucleotide sequence ID" value="XM_002180574.1"/>
</dbReference>
<dbReference type="GeneID" id="7201343"/>
<evidence type="ECO:0000256" key="3">
    <source>
        <dbReference type="ARBA" id="ARBA00022676"/>
    </source>
</evidence>
<proteinExistence type="inferred from homology"/>
<comment type="similarity">
    <text evidence="2 5">Belongs to the glycosyltransferase 10 family.</text>
</comment>
<dbReference type="PANTHER" id="PTHR11929">
    <property type="entry name" value="ALPHA- 1,3 -FUCOSYLTRANSFERASE"/>
    <property type="match status" value="1"/>
</dbReference>
<dbReference type="EC" id="2.4.1.-" evidence="5"/>
<dbReference type="Pfam" id="PF00852">
    <property type="entry name" value="Glyco_transf_10"/>
    <property type="match status" value="1"/>
</dbReference>
<dbReference type="SUPFAM" id="SSF53756">
    <property type="entry name" value="UDP-Glycosyltransferase/glycogen phosphorylase"/>
    <property type="match status" value="1"/>
</dbReference>
<keyword evidence="5" id="KW-0333">Golgi apparatus</keyword>
<dbReference type="KEGG" id="pti:PHATRDRAFT_46110"/>
<sequence length="718" mass="81683">MIRIPYAVSYLACSAPFIGNHSQWEGDPVAAISSAVIYHLKPTKEEGRIRACQRPVGNEVRHPIGKVSSIDVKTPTTFLDRKHTLTSINHARVFATAPTDALPLTDGKLVHLTDSNNPMVLSEAFVSVIKGLEASLQISLNLPTLRSCRWKGTDLTIHNVCDQAGSEQKNQRPKTVVYYNRFSQERIICGRSIPPNTHLQLDELCEEPSRLYAVLPDRTAKGLPPTTVRFNDPQRRKSATEFQPCDVPCFHAGEYRLVSQRTIDGTPWRFVFSMEGPHYFSSLFLDRSAYQIDRYYATTSFQSDVPLPYFSWSEYSIQKPMLDFDQAIPAALFLAQNCDSRNDREGIVRALRTSFRVDSLSSCLHNAEPPAGVDMDNKIQIQRHYLFYLAFENQNEDDYITEKLWSALESGTLPIYFGAPNVLEHVPENSVINVNDFDSIDALAAYLTKVSKDRALYELHHAWRLQPLPGAFHRKYDFTNVHGTCRMCRWAVAKRYGWGWNHANQTIVDVAVPRTICVDERGLLQQPLQESWTLKMNDVDTKLQPPKIRFQQESAKVKDSCNVGRDTATIVVGEKEDVFERLIVEQDGVLDIYLRMRTSVKSVRTSRESALLWQFRTPLQHGNATTFVFQTIEEGHMRLQDSTNRITFLTWPRVNVALASFVDGGDHRVIVQVPILPLLRLRVIVEDVDTFHPGAAALENYFGKTMKADFWNPVETFV</sequence>